<dbReference type="InterPro" id="IPR000620">
    <property type="entry name" value="EamA_dom"/>
</dbReference>
<dbReference type="RefSeq" id="WP_039095489.1">
    <property type="nucleotide sequence ID" value="NZ_JTDN01000001.1"/>
</dbReference>
<dbReference type="SUPFAM" id="SSF103481">
    <property type="entry name" value="Multidrug resistance efflux transporter EmrE"/>
    <property type="match status" value="2"/>
</dbReference>
<dbReference type="STRING" id="1572751.PK98_07660"/>
<dbReference type="Proteomes" id="UP000030988">
    <property type="component" value="Unassembled WGS sequence"/>
</dbReference>
<keyword evidence="4" id="KW-1185">Reference proteome</keyword>
<dbReference type="EMBL" id="JTDN01000001">
    <property type="protein sequence ID" value="KHL26324.1"/>
    <property type="molecule type" value="Genomic_DNA"/>
</dbReference>
<feature type="transmembrane region" description="Helical" evidence="1">
    <location>
        <begin position="98"/>
        <end position="117"/>
    </location>
</feature>
<dbReference type="AlphaFoldDB" id="A0A0B2BY10"/>
<gene>
    <name evidence="3" type="ORF">PK98_07660</name>
</gene>
<protein>
    <recommendedName>
        <fullName evidence="2">EamA domain-containing protein</fullName>
    </recommendedName>
</protein>
<sequence>MQGGERAGLLYTLAGFMLLSVSDALVKGLAGTWAAPAMVCGRYLAAALLLGLVLARQEGVAALALPRSGLQWVRGIAIALSAVGMFMAFWIMPLAEATTIAFTQPVLTAILGMVLLGEPARRETWIATAIAFAGVAIVLRPNLAAVGPAALLPLLGATGLAVTMVANRASRGQASVLRMQYWLAITATLFMLPVVPLLHATGLEPFQLTWPHWSVLARLLLVGGIASTAHGMIYMGTARADAGAVAPMTYGQLLGATTLGALFFDEVPDRTALIGAALIIGAGLYMWHATRQPLAEAQTEADVGR</sequence>
<feature type="domain" description="EamA" evidence="2">
    <location>
        <begin position="7"/>
        <end position="139"/>
    </location>
</feature>
<dbReference type="PANTHER" id="PTHR22911:SF135">
    <property type="entry name" value="BLR4310 PROTEIN"/>
    <property type="match status" value="1"/>
</dbReference>
<keyword evidence="1" id="KW-0472">Membrane</keyword>
<dbReference type="OrthoDB" id="148351at2"/>
<evidence type="ECO:0000256" key="1">
    <source>
        <dbReference type="SAM" id="Phobius"/>
    </source>
</evidence>
<evidence type="ECO:0000313" key="3">
    <source>
        <dbReference type="EMBL" id="KHL26324.1"/>
    </source>
</evidence>
<name>A0A0B2BY10_9SPHN</name>
<feature type="transmembrane region" description="Helical" evidence="1">
    <location>
        <begin position="181"/>
        <end position="203"/>
    </location>
</feature>
<comment type="caution">
    <text evidence="3">The sequence shown here is derived from an EMBL/GenBank/DDBJ whole genome shotgun (WGS) entry which is preliminary data.</text>
</comment>
<organism evidence="3 4">
    <name type="scientific">Croceibacterium mercuriale</name>
    <dbReference type="NCBI Taxonomy" id="1572751"/>
    <lineage>
        <taxon>Bacteria</taxon>
        <taxon>Pseudomonadati</taxon>
        <taxon>Pseudomonadota</taxon>
        <taxon>Alphaproteobacteria</taxon>
        <taxon>Sphingomonadales</taxon>
        <taxon>Erythrobacteraceae</taxon>
        <taxon>Croceibacterium</taxon>
    </lineage>
</organism>
<feature type="transmembrane region" description="Helical" evidence="1">
    <location>
        <begin position="75"/>
        <end position="92"/>
    </location>
</feature>
<feature type="transmembrane region" description="Helical" evidence="1">
    <location>
        <begin position="124"/>
        <end position="143"/>
    </location>
</feature>
<keyword evidence="1" id="KW-0812">Transmembrane</keyword>
<feature type="transmembrane region" description="Helical" evidence="1">
    <location>
        <begin position="242"/>
        <end position="264"/>
    </location>
</feature>
<dbReference type="PANTHER" id="PTHR22911">
    <property type="entry name" value="ACYL-MALONYL CONDENSING ENZYME-RELATED"/>
    <property type="match status" value="1"/>
</dbReference>
<reference evidence="3 4" key="1">
    <citation type="submission" date="2014-11" db="EMBL/GenBank/DDBJ databases">
        <title>Draft genome sequence of Kirrobacter mercurialis.</title>
        <authorList>
            <person name="Coil D.A."/>
            <person name="Eisen J.A."/>
        </authorList>
    </citation>
    <scope>NUCLEOTIDE SEQUENCE [LARGE SCALE GENOMIC DNA]</scope>
    <source>
        <strain evidence="3 4">Coronado</strain>
    </source>
</reference>
<dbReference type="Pfam" id="PF00892">
    <property type="entry name" value="EamA"/>
    <property type="match status" value="2"/>
</dbReference>
<evidence type="ECO:0000313" key="4">
    <source>
        <dbReference type="Proteomes" id="UP000030988"/>
    </source>
</evidence>
<dbReference type="InterPro" id="IPR037185">
    <property type="entry name" value="EmrE-like"/>
</dbReference>
<evidence type="ECO:0000259" key="2">
    <source>
        <dbReference type="Pfam" id="PF00892"/>
    </source>
</evidence>
<dbReference type="GO" id="GO:0016020">
    <property type="term" value="C:membrane"/>
    <property type="evidence" value="ECO:0007669"/>
    <property type="project" value="InterPro"/>
</dbReference>
<feature type="domain" description="EamA" evidence="2">
    <location>
        <begin position="149"/>
        <end position="282"/>
    </location>
</feature>
<keyword evidence="1" id="KW-1133">Transmembrane helix</keyword>
<feature type="transmembrane region" description="Helical" evidence="1">
    <location>
        <begin position="270"/>
        <end position="287"/>
    </location>
</feature>
<feature type="transmembrane region" description="Helical" evidence="1">
    <location>
        <begin position="149"/>
        <end position="169"/>
    </location>
</feature>
<feature type="transmembrane region" description="Helical" evidence="1">
    <location>
        <begin position="34"/>
        <end position="55"/>
    </location>
</feature>
<proteinExistence type="predicted"/>
<accession>A0A0B2BY10</accession>
<feature type="transmembrane region" description="Helical" evidence="1">
    <location>
        <begin position="215"/>
        <end position="235"/>
    </location>
</feature>